<dbReference type="PANTHER" id="PTHR45923">
    <property type="entry name" value="PROTEIN SEY1"/>
    <property type="match status" value="1"/>
</dbReference>
<dbReference type="GO" id="GO:0005783">
    <property type="term" value="C:endoplasmic reticulum"/>
    <property type="evidence" value="ECO:0007669"/>
    <property type="project" value="TreeGrafter"/>
</dbReference>
<evidence type="ECO:0000256" key="7">
    <source>
        <dbReference type="ARBA" id="ARBA00023136"/>
    </source>
</evidence>
<keyword evidence="11" id="KW-1185">Reference proteome</keyword>
<dbReference type="InterPro" id="IPR030386">
    <property type="entry name" value="G_GB1_RHD3_dom"/>
</dbReference>
<dbReference type="SUPFAM" id="SSF52540">
    <property type="entry name" value="P-loop containing nucleoside triphosphate hydrolases"/>
    <property type="match status" value="1"/>
</dbReference>
<evidence type="ECO:0000259" key="10">
    <source>
        <dbReference type="PROSITE" id="PS51715"/>
    </source>
</evidence>
<keyword evidence="4" id="KW-0256">Endoplasmic reticulum</keyword>
<reference evidence="12 13" key="2">
    <citation type="submission" date="2025-04" db="UniProtKB">
        <authorList>
            <consortium name="RefSeq"/>
        </authorList>
    </citation>
    <scope>IDENTIFICATION</scope>
    <source>
        <tissue evidence="12 13">Leaves</tissue>
    </source>
</reference>
<evidence type="ECO:0000256" key="5">
    <source>
        <dbReference type="ARBA" id="ARBA00022989"/>
    </source>
</evidence>
<dbReference type="PROSITE" id="PS51715">
    <property type="entry name" value="G_GB1_RHD3"/>
    <property type="match status" value="1"/>
</dbReference>
<evidence type="ECO:0000256" key="2">
    <source>
        <dbReference type="ARBA" id="ARBA00022741"/>
    </source>
</evidence>
<dbReference type="GeneID" id="113734401"/>
<evidence type="ECO:0000256" key="9">
    <source>
        <dbReference type="SAM" id="Coils"/>
    </source>
</evidence>
<keyword evidence="9" id="KW-0175">Coiled coil</keyword>
<dbReference type="GO" id="GO:0016320">
    <property type="term" value="P:endoplasmic reticulum membrane fusion"/>
    <property type="evidence" value="ECO:0007669"/>
    <property type="project" value="TreeGrafter"/>
</dbReference>
<sequence>MAQQVEGNHPTLLIDGDGNFNSKFVDDLKLAAVSRPVAVVSVFGVQSTGKSTLMNSLHSTKFKVMDASQGMHQTTKGIWVAKCPLPNPNGGPEILAVDTEGSDGSEREDDTKFEKQTALFCLAVANTVIVNMKCYTVNLNNGGNRPLLRTIFEVMIRKFCTRRKVNLVFVLRDKNKCPLDKLEEQLKVGMYKIWEGMKKPEAQLNASLEDFFNIKVVALSNFEDKPEQFENEVSGLRERIISISTSGEGAAGSTPASGFADYAKKIWDKIKEDKDLDLPHYRIMVAEIRCNKIAEEKYQSFYDDRSWLQIEKDAISGAVQGFGAKVSPIIDIYLSQYDEEAQHYDETKRDASRKQLIENIMKVVKPTYLSVVEHMRHQILEKFEEAAVDELKKKGVLVAVKKNHKYTIEFKNQLKDAAVKQANWNQDTEQLAQLKSEIDHAIEVIRDTNELLEQQKRDKRAFWLNVGSIGANVLDIALNVASVIMVAGHA</sequence>
<keyword evidence="3" id="KW-0378">Hydrolase</keyword>
<evidence type="ECO:0000256" key="1">
    <source>
        <dbReference type="ARBA" id="ARBA00022692"/>
    </source>
</evidence>
<evidence type="ECO:0000256" key="6">
    <source>
        <dbReference type="ARBA" id="ARBA00023134"/>
    </source>
</evidence>
<feature type="domain" description="GB1/RHD3-type G" evidence="10">
    <location>
        <begin position="34"/>
        <end position="263"/>
    </location>
</feature>
<evidence type="ECO:0000313" key="12">
    <source>
        <dbReference type="RefSeq" id="XP_027116733.1"/>
    </source>
</evidence>
<dbReference type="RefSeq" id="XP_027116733.1">
    <property type="nucleotide sequence ID" value="XM_027260932.1"/>
</dbReference>
<feature type="coiled-coil region" evidence="9">
    <location>
        <begin position="431"/>
        <end position="458"/>
    </location>
</feature>
<keyword evidence="6" id="KW-0342">GTP-binding</keyword>
<dbReference type="PANTHER" id="PTHR45923:SF2">
    <property type="entry name" value="PROTEIN SEY1"/>
    <property type="match status" value="1"/>
</dbReference>
<keyword evidence="1" id="KW-0812">Transmembrane</keyword>
<evidence type="ECO:0000256" key="8">
    <source>
        <dbReference type="PROSITE-ProRule" id="PRU01052"/>
    </source>
</evidence>
<dbReference type="RefSeq" id="XP_027116734.1">
    <property type="nucleotide sequence ID" value="XM_027260933.1"/>
</dbReference>
<dbReference type="OrthoDB" id="1597724at2759"/>
<dbReference type="AlphaFoldDB" id="A0A6P6WMS2"/>
<dbReference type="Pfam" id="PF20428">
    <property type="entry name" value="Sey1_3HB"/>
    <property type="match status" value="1"/>
</dbReference>
<reference evidence="11" key="1">
    <citation type="journal article" date="2025" name="Foods">
        <title>Unveiling the Microbial Signatures of Arabica Coffee Cherries: Insights into Ripeness Specific Diversity, Functional Traits, and Implications for Quality and Safety.</title>
        <authorList>
            <consortium name="RefSeq"/>
            <person name="Tenea G.N."/>
            <person name="Cifuentes V."/>
            <person name="Reyes P."/>
            <person name="Cevallos-Vallejos M."/>
        </authorList>
    </citation>
    <scope>NUCLEOTIDE SEQUENCE [LARGE SCALE GENOMIC DNA]</scope>
</reference>
<dbReference type="Proteomes" id="UP001652660">
    <property type="component" value="Chromosome 3c"/>
</dbReference>
<dbReference type="GO" id="GO:0005525">
    <property type="term" value="F:GTP binding"/>
    <property type="evidence" value="ECO:0007669"/>
    <property type="project" value="UniProtKB-KW"/>
</dbReference>
<evidence type="ECO:0000256" key="4">
    <source>
        <dbReference type="ARBA" id="ARBA00022824"/>
    </source>
</evidence>
<evidence type="ECO:0000313" key="13">
    <source>
        <dbReference type="RefSeq" id="XP_027116734.1"/>
    </source>
</evidence>
<proteinExistence type="inferred from homology"/>
<dbReference type="InterPro" id="IPR027417">
    <property type="entry name" value="P-loop_NTPase"/>
</dbReference>
<gene>
    <name evidence="12 13" type="primary">LOC113734401</name>
</gene>
<dbReference type="InterPro" id="IPR046758">
    <property type="entry name" value="Sey1/RHD3-like_3HB"/>
</dbReference>
<dbReference type="InterPro" id="IPR008803">
    <property type="entry name" value="RHD3/Sey1"/>
</dbReference>
<accession>A0A6P6WMS2</accession>
<keyword evidence="7" id="KW-0472">Membrane</keyword>
<name>A0A6P6WMS2_COFAR</name>
<protein>
    <submittedName>
        <fullName evidence="12 13">Protein ROOT HAIR DEFECTIVE 3-like</fullName>
    </submittedName>
</protein>
<keyword evidence="2" id="KW-0547">Nucleotide-binding</keyword>
<keyword evidence="5" id="KW-1133">Transmembrane helix</keyword>
<organism evidence="11 12">
    <name type="scientific">Coffea arabica</name>
    <name type="common">Arabian coffee</name>
    <dbReference type="NCBI Taxonomy" id="13443"/>
    <lineage>
        <taxon>Eukaryota</taxon>
        <taxon>Viridiplantae</taxon>
        <taxon>Streptophyta</taxon>
        <taxon>Embryophyta</taxon>
        <taxon>Tracheophyta</taxon>
        <taxon>Spermatophyta</taxon>
        <taxon>Magnoliopsida</taxon>
        <taxon>eudicotyledons</taxon>
        <taxon>Gunneridae</taxon>
        <taxon>Pentapetalae</taxon>
        <taxon>asterids</taxon>
        <taxon>lamiids</taxon>
        <taxon>Gentianales</taxon>
        <taxon>Rubiaceae</taxon>
        <taxon>Ixoroideae</taxon>
        <taxon>Gardenieae complex</taxon>
        <taxon>Bertiereae - Coffeeae clade</taxon>
        <taxon>Coffeeae</taxon>
        <taxon>Coffea</taxon>
    </lineage>
</organism>
<dbReference type="GO" id="GO:0003924">
    <property type="term" value="F:GTPase activity"/>
    <property type="evidence" value="ECO:0007669"/>
    <property type="project" value="TreeGrafter"/>
</dbReference>
<evidence type="ECO:0000313" key="11">
    <source>
        <dbReference type="Proteomes" id="UP001652660"/>
    </source>
</evidence>
<dbReference type="Gene3D" id="3.40.50.300">
    <property type="entry name" value="P-loop containing nucleotide triphosphate hydrolases"/>
    <property type="match status" value="1"/>
</dbReference>
<dbReference type="Pfam" id="PF05879">
    <property type="entry name" value="RHD3_GTPase"/>
    <property type="match status" value="1"/>
</dbReference>
<comment type="similarity">
    <text evidence="8">Belongs to the TRAFAC class dynamin-like GTPase superfamily. GB1/RHD3 GTPase family.</text>
</comment>
<evidence type="ECO:0000256" key="3">
    <source>
        <dbReference type="ARBA" id="ARBA00022801"/>
    </source>
</evidence>